<keyword evidence="9" id="KW-1185">Reference proteome</keyword>
<dbReference type="Proteomes" id="UP001597557">
    <property type="component" value="Unassembled WGS sequence"/>
</dbReference>
<feature type="domain" description="Plastocyanin-like" evidence="5">
    <location>
        <begin position="169"/>
        <end position="323"/>
    </location>
</feature>
<dbReference type="InterPro" id="IPR033138">
    <property type="entry name" value="Cu_oxidase_CS"/>
</dbReference>
<dbReference type="Pfam" id="PF00394">
    <property type="entry name" value="Cu-oxidase"/>
    <property type="match status" value="1"/>
</dbReference>
<keyword evidence="1" id="KW-0479">Metal-binding</keyword>
<dbReference type="InterPro" id="IPR045087">
    <property type="entry name" value="Cu-oxidase_fam"/>
</dbReference>
<dbReference type="PANTHER" id="PTHR11709:SF394">
    <property type="entry name" value="FI03373P-RELATED"/>
    <property type="match status" value="1"/>
</dbReference>
<evidence type="ECO:0000256" key="3">
    <source>
        <dbReference type="ARBA" id="ARBA00023008"/>
    </source>
</evidence>
<proteinExistence type="predicted"/>
<dbReference type="InterPro" id="IPR008972">
    <property type="entry name" value="Cupredoxin"/>
</dbReference>
<name>A0ABW5YEB5_9SPHI</name>
<dbReference type="InterPro" id="IPR034282">
    <property type="entry name" value="CuRO_2_CopA"/>
</dbReference>
<dbReference type="CDD" id="cd13896">
    <property type="entry name" value="CuRO_3_CopA"/>
    <property type="match status" value="1"/>
</dbReference>
<dbReference type="InterPro" id="IPR011706">
    <property type="entry name" value="Cu-oxidase_C"/>
</dbReference>
<keyword evidence="3" id="KW-0186">Copper</keyword>
<dbReference type="EMBL" id="JBHUPD010000003">
    <property type="protein sequence ID" value="MFD2873734.1"/>
    <property type="molecule type" value="Genomic_DNA"/>
</dbReference>
<keyword evidence="4" id="KW-0732">Signal</keyword>
<evidence type="ECO:0000256" key="1">
    <source>
        <dbReference type="ARBA" id="ARBA00022723"/>
    </source>
</evidence>
<dbReference type="PROSITE" id="PS00080">
    <property type="entry name" value="MULTICOPPER_OXIDASE2"/>
    <property type="match status" value="1"/>
</dbReference>
<dbReference type="InterPro" id="IPR011707">
    <property type="entry name" value="Cu-oxidase-like_N"/>
</dbReference>
<evidence type="ECO:0000259" key="6">
    <source>
        <dbReference type="Pfam" id="PF07731"/>
    </source>
</evidence>
<organism evidence="8 9">
    <name type="scientific">Mucilaginibacter ximonensis</name>
    <dbReference type="NCBI Taxonomy" id="538021"/>
    <lineage>
        <taxon>Bacteria</taxon>
        <taxon>Pseudomonadati</taxon>
        <taxon>Bacteroidota</taxon>
        <taxon>Sphingobacteriia</taxon>
        <taxon>Sphingobacteriales</taxon>
        <taxon>Sphingobacteriaceae</taxon>
        <taxon>Mucilaginibacter</taxon>
    </lineage>
</organism>
<evidence type="ECO:0000259" key="7">
    <source>
        <dbReference type="Pfam" id="PF07732"/>
    </source>
</evidence>
<feature type="domain" description="Plastocyanin-like" evidence="6">
    <location>
        <begin position="431"/>
        <end position="547"/>
    </location>
</feature>
<dbReference type="Gene3D" id="2.60.40.420">
    <property type="entry name" value="Cupredoxins - blue copper proteins"/>
    <property type="match status" value="3"/>
</dbReference>
<protein>
    <submittedName>
        <fullName evidence="8">Multicopper oxidase domain-containing protein</fullName>
    </submittedName>
</protein>
<evidence type="ECO:0000259" key="5">
    <source>
        <dbReference type="Pfam" id="PF00394"/>
    </source>
</evidence>
<dbReference type="Pfam" id="PF07732">
    <property type="entry name" value="Cu-oxidase_3"/>
    <property type="match status" value="1"/>
</dbReference>
<dbReference type="RefSeq" id="WP_377187054.1">
    <property type="nucleotide sequence ID" value="NZ_JBHUPD010000003.1"/>
</dbReference>
<feature type="domain" description="Plastocyanin-like" evidence="7">
    <location>
        <begin position="52"/>
        <end position="163"/>
    </location>
</feature>
<dbReference type="PANTHER" id="PTHR11709">
    <property type="entry name" value="MULTI-COPPER OXIDASE"/>
    <property type="match status" value="1"/>
</dbReference>
<dbReference type="SUPFAM" id="SSF49503">
    <property type="entry name" value="Cupredoxins"/>
    <property type="match status" value="3"/>
</dbReference>
<sequence length="744" mass="84659">MKKLILLIMPLLLFEAAFAQHRMMVMGGHTQGKHLPLHTRIGNRDIYHLYINDTTVSYTGKQTSAMAINGSIPAPTLEFTEGDTAEIYVHNEMMMETSIHWHGLILPNRYDGVSYLTTTPILAGQTHLFKFPLVQHGTYWYHSHTMTQEQSGLYGAFIIHERKPQILKEYTLLLSDWTDENPEQVQRRLHNATDWYAIRKGSTQDYLAALKTGHLKTKLTNEWKRMNAMDVSDVYYDRFFSNGQVEAQAPQFKAGEKVRLRIVNGSSSTYFWLKWAGGKIQVVANDGEDVQPVDVDRMIVGVAETYDVVVTIPADGSYEFLATPEDRTKYTSLWLGNGMKHPAKKMGRLKYFEGMNMMNNMMDMHGNMKAMTGMVMTNQGMDMNAVMYPETSGEASGQMEGMDMGTGASDIVTLNYNMLKAAHVTTLPKGPTKTLNFELTGNMNRYVWSINNKTVSESDKILIKQGENVRIILYNNTMMRHPMHLHGHYFRVLNGQGDYAPLKNTLDIMPMERDTIEFRATESGDWFFHCHILYHMMSGMGRIFSYENSPPNPEVPDPVAGFKKVAADDRQFYASAKLGLETNGSDGNAALANTRWKFSTMWHLGINDTKGYESETMFGRYFGRMQWLYAYAGFDYHHKRTDEVEKNMFGQISNKNNRHTAVVGIAYTLPMLFVADLRIDGNGKFRFQLGREDIPLTSRLRMTLMANTDKEYTGGLRYIVTKTFSVSSHYDSDMGLGAGLTLTY</sequence>
<accession>A0ABW5YEB5</accession>
<gene>
    <name evidence="8" type="ORF">ACFS5N_14710</name>
</gene>
<reference evidence="9" key="1">
    <citation type="journal article" date="2019" name="Int. J. Syst. Evol. Microbiol.">
        <title>The Global Catalogue of Microorganisms (GCM) 10K type strain sequencing project: providing services to taxonomists for standard genome sequencing and annotation.</title>
        <authorList>
            <consortium name="The Broad Institute Genomics Platform"/>
            <consortium name="The Broad Institute Genome Sequencing Center for Infectious Disease"/>
            <person name="Wu L."/>
            <person name="Ma J."/>
        </authorList>
    </citation>
    <scope>NUCLEOTIDE SEQUENCE [LARGE SCALE GENOMIC DNA]</scope>
    <source>
        <strain evidence="9">KCTC 22437</strain>
    </source>
</reference>
<keyword evidence="2" id="KW-0560">Oxidoreductase</keyword>
<dbReference type="PROSITE" id="PS00079">
    <property type="entry name" value="MULTICOPPER_OXIDASE1"/>
    <property type="match status" value="2"/>
</dbReference>
<feature type="chain" id="PRO_5045930270" evidence="4">
    <location>
        <begin position="20"/>
        <end position="744"/>
    </location>
</feature>
<dbReference type="InterPro" id="IPR002355">
    <property type="entry name" value="Cu_oxidase_Cu_BS"/>
</dbReference>
<dbReference type="CDD" id="cd13874">
    <property type="entry name" value="CuRO_2_CopA"/>
    <property type="match status" value="1"/>
</dbReference>
<dbReference type="Pfam" id="PF07731">
    <property type="entry name" value="Cu-oxidase_2"/>
    <property type="match status" value="1"/>
</dbReference>
<evidence type="ECO:0000256" key="2">
    <source>
        <dbReference type="ARBA" id="ARBA00023002"/>
    </source>
</evidence>
<evidence type="ECO:0000256" key="4">
    <source>
        <dbReference type="SAM" id="SignalP"/>
    </source>
</evidence>
<dbReference type="InterPro" id="IPR034279">
    <property type="entry name" value="CuRO_3_CopA"/>
</dbReference>
<feature type="signal peptide" evidence="4">
    <location>
        <begin position="1"/>
        <end position="19"/>
    </location>
</feature>
<evidence type="ECO:0000313" key="8">
    <source>
        <dbReference type="EMBL" id="MFD2873734.1"/>
    </source>
</evidence>
<evidence type="ECO:0000313" key="9">
    <source>
        <dbReference type="Proteomes" id="UP001597557"/>
    </source>
</evidence>
<comment type="caution">
    <text evidence="8">The sequence shown here is derived from an EMBL/GenBank/DDBJ whole genome shotgun (WGS) entry which is preliminary data.</text>
</comment>
<dbReference type="InterPro" id="IPR001117">
    <property type="entry name" value="Cu-oxidase_2nd"/>
</dbReference>